<gene>
    <name evidence="1" type="ORF">K488DRAFT_73601</name>
</gene>
<comment type="caution">
    <text evidence="1">The sequence shown here is derived from an EMBL/GenBank/DDBJ whole genome shotgun (WGS) entry which is preliminary data.</text>
</comment>
<accession>A0ACB8Q9Z9</accession>
<feature type="non-terminal residue" evidence="1">
    <location>
        <position position="1"/>
    </location>
</feature>
<sequence length="321" mass="34561">ASASRADALTLTLVSSAARRAALPALYRAVFLRDAHHVALFAAPFTSTRRTPRLRARPPVRALALCVSARLPSLERALASVAAAGAFTHLTALALTAPLLAAHAHWLRVHSITPHTLMIFHHGLPQPLDFRAPFLAHVHTLYTPELSGFRRSSPADLPALRRIALCARAHQPPGAPAALAVQIAALLAACPALEILVLALHTRPHREQYDAAPWRAALASLTTSDPRLRIVPFARPARLEWRAAIADDSAVRSDVFADADALAQDPGELRVRADAVAREAETFKAWPPAREWDLDVHAAPGYVHGKTGVDYPGTPAPATWL</sequence>
<keyword evidence="2" id="KW-1185">Reference proteome</keyword>
<dbReference type="EMBL" id="MU273732">
    <property type="protein sequence ID" value="KAI0028669.1"/>
    <property type="molecule type" value="Genomic_DNA"/>
</dbReference>
<name>A0ACB8Q9Z9_9AGAM</name>
<reference evidence="1" key="1">
    <citation type="submission" date="2021-02" db="EMBL/GenBank/DDBJ databases">
        <authorList>
            <consortium name="DOE Joint Genome Institute"/>
            <person name="Ahrendt S."/>
            <person name="Looney B.P."/>
            <person name="Miyauchi S."/>
            <person name="Morin E."/>
            <person name="Drula E."/>
            <person name="Courty P.E."/>
            <person name="Chicoki N."/>
            <person name="Fauchery L."/>
            <person name="Kohler A."/>
            <person name="Kuo A."/>
            <person name="Labutti K."/>
            <person name="Pangilinan J."/>
            <person name="Lipzen A."/>
            <person name="Riley R."/>
            <person name="Andreopoulos W."/>
            <person name="He G."/>
            <person name="Johnson J."/>
            <person name="Barry K.W."/>
            <person name="Grigoriev I.V."/>
            <person name="Nagy L."/>
            <person name="Hibbett D."/>
            <person name="Henrissat B."/>
            <person name="Matheny P.B."/>
            <person name="Labbe J."/>
            <person name="Martin F."/>
        </authorList>
    </citation>
    <scope>NUCLEOTIDE SEQUENCE</scope>
    <source>
        <strain evidence="1">EC-137</strain>
    </source>
</reference>
<evidence type="ECO:0000313" key="1">
    <source>
        <dbReference type="EMBL" id="KAI0028669.1"/>
    </source>
</evidence>
<evidence type="ECO:0000313" key="2">
    <source>
        <dbReference type="Proteomes" id="UP000814128"/>
    </source>
</evidence>
<protein>
    <submittedName>
        <fullName evidence="1">Uncharacterized protein</fullName>
    </submittedName>
</protein>
<reference evidence="1" key="2">
    <citation type="journal article" date="2022" name="New Phytol.">
        <title>Evolutionary transition to the ectomycorrhizal habit in the genomes of a hyperdiverse lineage of mushroom-forming fungi.</title>
        <authorList>
            <person name="Looney B."/>
            <person name="Miyauchi S."/>
            <person name="Morin E."/>
            <person name="Drula E."/>
            <person name="Courty P.E."/>
            <person name="Kohler A."/>
            <person name="Kuo A."/>
            <person name="LaButti K."/>
            <person name="Pangilinan J."/>
            <person name="Lipzen A."/>
            <person name="Riley R."/>
            <person name="Andreopoulos W."/>
            <person name="He G."/>
            <person name="Johnson J."/>
            <person name="Nolan M."/>
            <person name="Tritt A."/>
            <person name="Barry K.W."/>
            <person name="Grigoriev I.V."/>
            <person name="Nagy L.G."/>
            <person name="Hibbett D."/>
            <person name="Henrissat B."/>
            <person name="Matheny P.B."/>
            <person name="Labbe J."/>
            <person name="Martin F.M."/>
        </authorList>
    </citation>
    <scope>NUCLEOTIDE SEQUENCE</scope>
    <source>
        <strain evidence="1">EC-137</strain>
    </source>
</reference>
<organism evidence="1 2">
    <name type="scientific">Vararia minispora EC-137</name>
    <dbReference type="NCBI Taxonomy" id="1314806"/>
    <lineage>
        <taxon>Eukaryota</taxon>
        <taxon>Fungi</taxon>
        <taxon>Dikarya</taxon>
        <taxon>Basidiomycota</taxon>
        <taxon>Agaricomycotina</taxon>
        <taxon>Agaricomycetes</taxon>
        <taxon>Russulales</taxon>
        <taxon>Lachnocladiaceae</taxon>
        <taxon>Vararia</taxon>
    </lineage>
</organism>
<dbReference type="Proteomes" id="UP000814128">
    <property type="component" value="Unassembled WGS sequence"/>
</dbReference>
<proteinExistence type="predicted"/>